<evidence type="ECO:0000313" key="3">
    <source>
        <dbReference type="Proteomes" id="UP000274822"/>
    </source>
</evidence>
<sequence>MDDSHTCPFFVLLPNKLDHTHDPRARNGLPPSVRRHNRPPQSDFERSLRQSSTRILQSSTTSTLAPTNSWISNLFYDSHDSAAPTVPDPYILKVAEAAPY</sequence>
<feature type="region of interest" description="Disordered" evidence="1">
    <location>
        <begin position="18"/>
        <end position="62"/>
    </location>
</feature>
<dbReference type="Proteomes" id="UP000274822">
    <property type="component" value="Unassembled WGS sequence"/>
</dbReference>
<comment type="caution">
    <text evidence="2">The sequence shown here is derived from an EMBL/GenBank/DDBJ whole genome shotgun (WGS) entry which is preliminary data.</text>
</comment>
<reference evidence="2 3" key="1">
    <citation type="journal article" date="2018" name="New Phytol.">
        <title>Phylogenomics of Endogonaceae and evolution of mycorrhizas within Mucoromycota.</title>
        <authorList>
            <person name="Chang Y."/>
            <person name="Desiro A."/>
            <person name="Na H."/>
            <person name="Sandor L."/>
            <person name="Lipzen A."/>
            <person name="Clum A."/>
            <person name="Barry K."/>
            <person name="Grigoriev I.V."/>
            <person name="Martin F.M."/>
            <person name="Stajich J.E."/>
            <person name="Smith M.E."/>
            <person name="Bonito G."/>
            <person name="Spatafora J.W."/>
        </authorList>
    </citation>
    <scope>NUCLEOTIDE SEQUENCE [LARGE SCALE GENOMIC DNA]</scope>
    <source>
        <strain evidence="2 3">AD002</strain>
    </source>
</reference>
<dbReference type="EMBL" id="RBNJ01004973">
    <property type="protein sequence ID" value="RUS29594.1"/>
    <property type="molecule type" value="Genomic_DNA"/>
</dbReference>
<organism evidence="2 3">
    <name type="scientific">Jimgerdemannia flammicorona</name>
    <dbReference type="NCBI Taxonomy" id="994334"/>
    <lineage>
        <taxon>Eukaryota</taxon>
        <taxon>Fungi</taxon>
        <taxon>Fungi incertae sedis</taxon>
        <taxon>Mucoromycota</taxon>
        <taxon>Mucoromycotina</taxon>
        <taxon>Endogonomycetes</taxon>
        <taxon>Endogonales</taxon>
        <taxon>Endogonaceae</taxon>
        <taxon>Jimgerdemannia</taxon>
    </lineage>
</organism>
<evidence type="ECO:0000256" key="1">
    <source>
        <dbReference type="SAM" id="MobiDB-lite"/>
    </source>
</evidence>
<evidence type="ECO:0000313" key="2">
    <source>
        <dbReference type="EMBL" id="RUS29594.1"/>
    </source>
</evidence>
<dbReference type="AlphaFoldDB" id="A0A433QIM5"/>
<proteinExistence type="predicted"/>
<name>A0A433QIM5_9FUNG</name>
<gene>
    <name evidence="2" type="ORF">BC938DRAFT_480475</name>
</gene>
<keyword evidence="3" id="KW-1185">Reference proteome</keyword>
<protein>
    <submittedName>
        <fullName evidence="2">Uncharacterized protein</fullName>
    </submittedName>
</protein>
<dbReference type="Gene3D" id="2.70.98.30">
    <property type="entry name" value="Golgi alpha-mannosidase II, domain 4"/>
    <property type="match status" value="1"/>
</dbReference>
<accession>A0A433QIM5</accession>
<feature type="compositionally biased region" description="Polar residues" evidence="1">
    <location>
        <begin position="49"/>
        <end position="62"/>
    </location>
</feature>